<sequence length="37" mass="4481">MLIEDDSQVMAITAWKRKSFEHRRPYYKVIIEGIDQI</sequence>
<proteinExistence type="predicted"/>
<keyword evidence="2" id="KW-1185">Reference proteome</keyword>
<protein>
    <submittedName>
        <fullName evidence="1">Uncharacterized protein</fullName>
    </submittedName>
</protein>
<name>A0ABU0CVS8_9BACI</name>
<evidence type="ECO:0000313" key="2">
    <source>
        <dbReference type="Proteomes" id="UP001232445"/>
    </source>
</evidence>
<evidence type="ECO:0000313" key="1">
    <source>
        <dbReference type="EMBL" id="MDQ0340528.1"/>
    </source>
</evidence>
<dbReference type="Proteomes" id="UP001232445">
    <property type="component" value="Unassembled WGS sequence"/>
</dbReference>
<accession>A0ABU0CVS8</accession>
<organism evidence="1 2">
    <name type="scientific">Caldalkalibacillus uzonensis</name>
    <dbReference type="NCBI Taxonomy" id="353224"/>
    <lineage>
        <taxon>Bacteria</taxon>
        <taxon>Bacillati</taxon>
        <taxon>Bacillota</taxon>
        <taxon>Bacilli</taxon>
        <taxon>Bacillales</taxon>
        <taxon>Bacillaceae</taxon>
        <taxon>Caldalkalibacillus</taxon>
    </lineage>
</organism>
<dbReference type="EMBL" id="JAUSUQ010000015">
    <property type="protein sequence ID" value="MDQ0340528.1"/>
    <property type="molecule type" value="Genomic_DNA"/>
</dbReference>
<gene>
    <name evidence="1" type="ORF">J2S00_003352</name>
</gene>
<comment type="caution">
    <text evidence="1">The sequence shown here is derived from an EMBL/GenBank/DDBJ whole genome shotgun (WGS) entry which is preliminary data.</text>
</comment>
<reference evidence="1 2" key="1">
    <citation type="submission" date="2023-07" db="EMBL/GenBank/DDBJ databases">
        <title>Genomic Encyclopedia of Type Strains, Phase IV (KMG-IV): sequencing the most valuable type-strain genomes for metagenomic binning, comparative biology and taxonomic classification.</title>
        <authorList>
            <person name="Goeker M."/>
        </authorList>
    </citation>
    <scope>NUCLEOTIDE SEQUENCE [LARGE SCALE GENOMIC DNA]</scope>
    <source>
        <strain evidence="1 2">DSM 17740</strain>
    </source>
</reference>